<dbReference type="SUPFAM" id="SSF81321">
    <property type="entry name" value="Family A G protein-coupled receptor-like"/>
    <property type="match status" value="1"/>
</dbReference>
<dbReference type="HOGENOM" id="CLU_581728_0_0_1"/>
<feature type="transmembrane region" description="Helical" evidence="5">
    <location>
        <begin position="119"/>
        <end position="140"/>
    </location>
</feature>
<evidence type="ECO:0000313" key="8">
    <source>
        <dbReference type="EnsemblMetazoa" id="CapteP190662"/>
    </source>
</evidence>
<feature type="transmembrane region" description="Helical" evidence="5">
    <location>
        <begin position="173"/>
        <end position="189"/>
    </location>
</feature>
<evidence type="ECO:0000256" key="1">
    <source>
        <dbReference type="ARBA" id="ARBA00004370"/>
    </source>
</evidence>
<keyword evidence="4 5" id="KW-0472">Membrane</keyword>
<evidence type="ECO:0000259" key="6">
    <source>
        <dbReference type="PROSITE" id="PS50262"/>
    </source>
</evidence>
<dbReference type="GO" id="GO:0004930">
    <property type="term" value="F:G protein-coupled receptor activity"/>
    <property type="evidence" value="ECO:0007669"/>
    <property type="project" value="InterPro"/>
</dbReference>
<feature type="transmembrane region" description="Helical" evidence="5">
    <location>
        <begin position="315"/>
        <end position="336"/>
    </location>
</feature>
<dbReference type="GO" id="GO:0016020">
    <property type="term" value="C:membrane"/>
    <property type="evidence" value="ECO:0007669"/>
    <property type="project" value="UniProtKB-SubCell"/>
</dbReference>
<evidence type="ECO:0000256" key="2">
    <source>
        <dbReference type="ARBA" id="ARBA00022692"/>
    </source>
</evidence>
<reference evidence="7 9" key="2">
    <citation type="journal article" date="2013" name="Nature">
        <title>Insights into bilaterian evolution from three spiralian genomes.</title>
        <authorList>
            <person name="Simakov O."/>
            <person name="Marletaz F."/>
            <person name="Cho S.J."/>
            <person name="Edsinger-Gonzales E."/>
            <person name="Havlak P."/>
            <person name="Hellsten U."/>
            <person name="Kuo D.H."/>
            <person name="Larsson T."/>
            <person name="Lv J."/>
            <person name="Arendt D."/>
            <person name="Savage R."/>
            <person name="Osoegawa K."/>
            <person name="de Jong P."/>
            <person name="Grimwood J."/>
            <person name="Chapman J.A."/>
            <person name="Shapiro H."/>
            <person name="Aerts A."/>
            <person name="Otillar R.P."/>
            <person name="Terry A.Y."/>
            <person name="Boore J.L."/>
            <person name="Grigoriev I.V."/>
            <person name="Lindberg D.R."/>
            <person name="Seaver E.C."/>
            <person name="Weisblat D.A."/>
            <person name="Putnam N.H."/>
            <person name="Rokhsar D.S."/>
        </authorList>
    </citation>
    <scope>NUCLEOTIDE SEQUENCE</scope>
    <source>
        <strain evidence="7 9">I ESC-2004</strain>
    </source>
</reference>
<dbReference type="InterPro" id="IPR052954">
    <property type="entry name" value="GPCR-Ligand_Int"/>
</dbReference>
<keyword evidence="3 5" id="KW-1133">Transmembrane helix</keyword>
<dbReference type="EMBL" id="KB311659">
    <property type="protein sequence ID" value="ELT88850.1"/>
    <property type="molecule type" value="Genomic_DNA"/>
</dbReference>
<dbReference type="EMBL" id="AMQN01003364">
    <property type="status" value="NOT_ANNOTATED_CDS"/>
    <property type="molecule type" value="Genomic_DNA"/>
</dbReference>
<evidence type="ECO:0000313" key="7">
    <source>
        <dbReference type="EMBL" id="ELT88850.1"/>
    </source>
</evidence>
<evidence type="ECO:0000313" key="9">
    <source>
        <dbReference type="Proteomes" id="UP000014760"/>
    </source>
</evidence>
<evidence type="ECO:0000256" key="3">
    <source>
        <dbReference type="ARBA" id="ARBA00022989"/>
    </source>
</evidence>
<dbReference type="InterPro" id="IPR017452">
    <property type="entry name" value="GPCR_Rhodpsn_7TM"/>
</dbReference>
<feature type="domain" description="G-protein coupled receptors family 1 profile" evidence="6">
    <location>
        <begin position="98"/>
        <end position="331"/>
    </location>
</feature>
<feature type="transmembrane region" description="Helical" evidence="5">
    <location>
        <begin position="209"/>
        <end position="229"/>
    </location>
</feature>
<sequence>MSIRIDKQQLETVLRGTGEKLARKLKAAPGISPTSAHLLLGNHDNATVYDFNSSAYPYEYFGDIYNDFFDVEHNDDLKAAESIANYVYPILLVIAVFGNISSAIVLYKMGCKVLATCGYLSLLAILDLFMVFSTCGDAWLTELMGYSTTTQYMNTSDGFCRSFTFLKSFTGQLSQWLLVTVAIECVWLIDDPKKCSRILTKFRARTTMLLLTLVMSLVNVHFFWTYMMMVLKENGTTKTHCTFVKFGVAYNKTFQATIWPLMVLVLNDILPMTIISVCIVLSVVKTMRKKKIENDLEDSESKTYFIWSTRIIKQLLFIMVLLGLLFVALSIPQLAWKLKSQYTYDKIFPSETRVAMMDASYTDTELSSMEFDAALNQEFRNKLIKATVSAIWYAFISCKIFVYLSISTKFREEFKKLLCCESLFKKQEAETEDASECLRTEGEAKESSAECERMISTHGKRKQFEAPWLR</sequence>
<evidence type="ECO:0000256" key="4">
    <source>
        <dbReference type="ARBA" id="ARBA00023136"/>
    </source>
</evidence>
<dbReference type="Gene3D" id="1.20.1070.10">
    <property type="entry name" value="Rhodopsin 7-helix transmembrane proteins"/>
    <property type="match status" value="1"/>
</dbReference>
<comment type="subcellular location">
    <subcellularLocation>
        <location evidence="1">Membrane</location>
    </subcellularLocation>
</comment>
<dbReference type="PROSITE" id="PS50262">
    <property type="entry name" value="G_PROTEIN_RECEP_F1_2"/>
    <property type="match status" value="1"/>
</dbReference>
<accession>R7T645</accession>
<reference evidence="8" key="3">
    <citation type="submission" date="2015-06" db="UniProtKB">
        <authorList>
            <consortium name="EnsemblMetazoa"/>
        </authorList>
    </citation>
    <scope>IDENTIFICATION</scope>
</reference>
<feature type="transmembrane region" description="Helical" evidence="5">
    <location>
        <begin position="390"/>
        <end position="406"/>
    </location>
</feature>
<dbReference type="OMA" id="CTYERAV"/>
<dbReference type="Pfam" id="PF00001">
    <property type="entry name" value="7tm_1"/>
    <property type="match status" value="1"/>
</dbReference>
<keyword evidence="2 5" id="KW-0812">Transmembrane</keyword>
<evidence type="ECO:0000256" key="5">
    <source>
        <dbReference type="SAM" id="Phobius"/>
    </source>
</evidence>
<gene>
    <name evidence="7" type="ORF">CAPTEDRAFT_190662</name>
</gene>
<dbReference type="OrthoDB" id="6095528at2759"/>
<organism evidence="7">
    <name type="scientific">Capitella teleta</name>
    <name type="common">Polychaete worm</name>
    <dbReference type="NCBI Taxonomy" id="283909"/>
    <lineage>
        <taxon>Eukaryota</taxon>
        <taxon>Metazoa</taxon>
        <taxon>Spiralia</taxon>
        <taxon>Lophotrochozoa</taxon>
        <taxon>Annelida</taxon>
        <taxon>Polychaeta</taxon>
        <taxon>Sedentaria</taxon>
        <taxon>Scolecida</taxon>
        <taxon>Capitellidae</taxon>
        <taxon>Capitella</taxon>
    </lineage>
</organism>
<dbReference type="AlphaFoldDB" id="R7T645"/>
<dbReference type="Proteomes" id="UP000014760">
    <property type="component" value="Unassembled WGS sequence"/>
</dbReference>
<feature type="transmembrane region" description="Helical" evidence="5">
    <location>
        <begin position="86"/>
        <end position="107"/>
    </location>
</feature>
<dbReference type="PANTHER" id="PTHR46641:SF25">
    <property type="entry name" value="CNMAMIDE RECEPTOR-RELATED"/>
    <property type="match status" value="1"/>
</dbReference>
<name>R7T645_CAPTE</name>
<proteinExistence type="predicted"/>
<keyword evidence="9" id="KW-1185">Reference proteome</keyword>
<dbReference type="PANTHER" id="PTHR46641">
    <property type="entry name" value="FMRFAMIDE RECEPTOR-RELATED"/>
    <property type="match status" value="1"/>
</dbReference>
<protein>
    <recommendedName>
        <fullName evidence="6">G-protein coupled receptors family 1 profile domain-containing protein</fullName>
    </recommendedName>
</protein>
<dbReference type="EnsemblMetazoa" id="CapteT190662">
    <property type="protein sequence ID" value="CapteP190662"/>
    <property type="gene ID" value="CapteG190662"/>
</dbReference>
<dbReference type="STRING" id="283909.R7T645"/>
<reference evidence="9" key="1">
    <citation type="submission" date="2012-12" db="EMBL/GenBank/DDBJ databases">
        <authorList>
            <person name="Hellsten U."/>
            <person name="Grimwood J."/>
            <person name="Chapman J.A."/>
            <person name="Shapiro H."/>
            <person name="Aerts A."/>
            <person name="Otillar R.P."/>
            <person name="Terry A.Y."/>
            <person name="Boore J.L."/>
            <person name="Simakov O."/>
            <person name="Marletaz F."/>
            <person name="Cho S.-J."/>
            <person name="Edsinger-Gonzales E."/>
            <person name="Havlak P."/>
            <person name="Kuo D.-H."/>
            <person name="Larsson T."/>
            <person name="Lv J."/>
            <person name="Arendt D."/>
            <person name="Savage R."/>
            <person name="Osoegawa K."/>
            <person name="de Jong P."/>
            <person name="Lindberg D.R."/>
            <person name="Seaver E.C."/>
            <person name="Weisblat D.A."/>
            <person name="Putnam N.H."/>
            <person name="Grigoriev I.V."/>
            <person name="Rokhsar D.S."/>
        </authorList>
    </citation>
    <scope>NUCLEOTIDE SEQUENCE</scope>
    <source>
        <strain evidence="9">I ESC-2004</strain>
    </source>
</reference>
<feature type="transmembrane region" description="Helical" evidence="5">
    <location>
        <begin position="258"/>
        <end position="284"/>
    </location>
</feature>
<dbReference type="InterPro" id="IPR000276">
    <property type="entry name" value="GPCR_Rhodpsn"/>
</dbReference>